<reference evidence="4" key="2">
    <citation type="submission" date="2020-09" db="EMBL/GenBank/DDBJ databases">
        <authorList>
            <person name="Sun Q."/>
            <person name="Kim S."/>
        </authorList>
    </citation>
    <scope>NUCLEOTIDE SEQUENCE</scope>
    <source>
        <strain evidence="4">KCTC 12710</strain>
    </source>
</reference>
<keyword evidence="2" id="KW-0732">Signal</keyword>
<dbReference type="PROSITE" id="PS51257">
    <property type="entry name" value="PROKAR_LIPOPROTEIN"/>
    <property type="match status" value="1"/>
</dbReference>
<evidence type="ECO:0000259" key="3">
    <source>
        <dbReference type="PROSITE" id="PS51762"/>
    </source>
</evidence>
<dbReference type="RefSeq" id="WP_189359772.1">
    <property type="nucleotide sequence ID" value="NZ_BMWZ01000002.1"/>
</dbReference>
<dbReference type="SUPFAM" id="SSF49899">
    <property type="entry name" value="Concanavalin A-like lectins/glucanases"/>
    <property type="match status" value="1"/>
</dbReference>
<organism evidence="4 5">
    <name type="scientific">Algibacter mikhailovii</name>
    <dbReference type="NCBI Taxonomy" id="425498"/>
    <lineage>
        <taxon>Bacteria</taxon>
        <taxon>Pseudomonadati</taxon>
        <taxon>Bacteroidota</taxon>
        <taxon>Flavobacteriia</taxon>
        <taxon>Flavobacteriales</taxon>
        <taxon>Flavobacteriaceae</taxon>
        <taxon>Algibacter</taxon>
    </lineage>
</organism>
<dbReference type="GO" id="GO:0005975">
    <property type="term" value="P:carbohydrate metabolic process"/>
    <property type="evidence" value="ECO:0007669"/>
    <property type="project" value="InterPro"/>
</dbReference>
<comment type="similarity">
    <text evidence="1">Belongs to the glycosyl hydrolase 16 family.</text>
</comment>
<comment type="caution">
    <text evidence="4">The sequence shown here is derived from an EMBL/GenBank/DDBJ whole genome shotgun (WGS) entry which is preliminary data.</text>
</comment>
<dbReference type="Proteomes" id="UP000636004">
    <property type="component" value="Unassembled WGS sequence"/>
</dbReference>
<protein>
    <recommendedName>
        <fullName evidence="3">GH16 domain-containing protein</fullName>
    </recommendedName>
</protein>
<dbReference type="InterPro" id="IPR000757">
    <property type="entry name" value="Beta-glucanase-like"/>
</dbReference>
<dbReference type="InterPro" id="IPR013320">
    <property type="entry name" value="ConA-like_dom_sf"/>
</dbReference>
<dbReference type="Gene3D" id="2.60.120.200">
    <property type="match status" value="1"/>
</dbReference>
<sequence length="322" mass="36537">MKFFLVLFSLFFVFGSCSSSTNETEPEPAIVLPSVTCNDGFQNGDEEGVDCGGTACVACPVVTATIPVSGFESPTTYTGYNLVWNDEFNTDTLDESKWSFHLASGCPNLCGWGNNEEQYYTDKNHYYKDGNLIITAKKEKISGFDYSSTRIHSDNKFEFKYGRIDIRASMPSAIGTWVAFWLLNKDYEVQNPAKEWPSGGEIDIMEYLGEDKTEILGTPHYGKDLANHKYNSTYYKTSEDNFDKVFYVFSLIWEADKLTWLVNDMPYKTFTPGDSGGQPYPFNDEFYLLMNLSVGGNLPTDPIPIEYPTFLIVDYIRVFQKK</sequence>
<dbReference type="AlphaFoldDB" id="A0A918QZ83"/>
<dbReference type="PANTHER" id="PTHR10963">
    <property type="entry name" value="GLYCOSYL HYDROLASE-RELATED"/>
    <property type="match status" value="1"/>
</dbReference>
<dbReference type="PROSITE" id="PS51762">
    <property type="entry name" value="GH16_2"/>
    <property type="match status" value="1"/>
</dbReference>
<evidence type="ECO:0000313" key="4">
    <source>
        <dbReference type="EMBL" id="GGZ75271.1"/>
    </source>
</evidence>
<dbReference type="GO" id="GO:0004553">
    <property type="term" value="F:hydrolase activity, hydrolyzing O-glycosyl compounds"/>
    <property type="evidence" value="ECO:0007669"/>
    <property type="project" value="InterPro"/>
</dbReference>
<evidence type="ECO:0000313" key="5">
    <source>
        <dbReference type="Proteomes" id="UP000636004"/>
    </source>
</evidence>
<feature type="chain" id="PRO_5036896573" description="GH16 domain-containing protein" evidence="2">
    <location>
        <begin position="22"/>
        <end position="322"/>
    </location>
</feature>
<reference evidence="4" key="1">
    <citation type="journal article" date="2014" name="Int. J. Syst. Evol. Microbiol.">
        <title>Complete genome sequence of Corynebacterium casei LMG S-19264T (=DSM 44701T), isolated from a smear-ripened cheese.</title>
        <authorList>
            <consortium name="US DOE Joint Genome Institute (JGI-PGF)"/>
            <person name="Walter F."/>
            <person name="Albersmeier A."/>
            <person name="Kalinowski J."/>
            <person name="Ruckert C."/>
        </authorList>
    </citation>
    <scope>NUCLEOTIDE SEQUENCE</scope>
    <source>
        <strain evidence="4">KCTC 12710</strain>
    </source>
</reference>
<dbReference type="CDD" id="cd08023">
    <property type="entry name" value="GH16_laminarinase_like"/>
    <property type="match status" value="1"/>
</dbReference>
<evidence type="ECO:0000256" key="2">
    <source>
        <dbReference type="SAM" id="SignalP"/>
    </source>
</evidence>
<dbReference type="InterPro" id="IPR050546">
    <property type="entry name" value="Glycosyl_Hydrlase_16"/>
</dbReference>
<dbReference type="Pfam" id="PF00722">
    <property type="entry name" value="Glyco_hydro_16"/>
    <property type="match status" value="1"/>
</dbReference>
<proteinExistence type="inferred from homology"/>
<gene>
    <name evidence="4" type="ORF">GCM10007028_10960</name>
</gene>
<feature type="signal peptide" evidence="2">
    <location>
        <begin position="1"/>
        <end position="21"/>
    </location>
</feature>
<dbReference type="PANTHER" id="PTHR10963:SF55">
    <property type="entry name" value="GLYCOSIDE HYDROLASE FAMILY 16 PROTEIN"/>
    <property type="match status" value="1"/>
</dbReference>
<accession>A0A918QZ83</accession>
<feature type="domain" description="GH16" evidence="3">
    <location>
        <begin position="61"/>
        <end position="322"/>
    </location>
</feature>
<name>A0A918QZ83_9FLAO</name>
<dbReference type="EMBL" id="BMWZ01000002">
    <property type="protein sequence ID" value="GGZ75271.1"/>
    <property type="molecule type" value="Genomic_DNA"/>
</dbReference>
<keyword evidence="5" id="KW-1185">Reference proteome</keyword>
<evidence type="ECO:0000256" key="1">
    <source>
        <dbReference type="ARBA" id="ARBA00006865"/>
    </source>
</evidence>